<sequence length="231" mass="24519">MRNGELRRRPYPSLQKEPQGKTAMIRHFLMTGAAVAALGLAACGQKSDETKGAATPAEQAATPDAKPAATVPTLAGETKADVFAAKLADGAMFEIEAAKLATSRSTNPSVKKFAIAMDAAQKKTSRSLNTAIITSGVTINLPTMLSQDLQDALDDLAKTDPKDFDKQYADVMIDTHQSTLNLLQRYAQDGDTPALKTFAAETAPTIQEHLNMAEGLKKGFGAGEKVAKARQ</sequence>
<accession>Q9A2J8</accession>
<feature type="domain" description="DUF4142" evidence="2">
    <location>
        <begin position="81"/>
        <end position="216"/>
    </location>
</feature>
<dbReference type="Proteomes" id="UP000001816">
    <property type="component" value="Chromosome"/>
</dbReference>
<protein>
    <recommendedName>
        <fullName evidence="2">DUF4142 domain-containing protein</fullName>
    </recommendedName>
</protein>
<dbReference type="EMBL" id="AE005673">
    <property type="protein sequence ID" value="AAK25525.1"/>
    <property type="molecule type" value="Genomic_DNA"/>
</dbReference>
<dbReference type="Pfam" id="PF13628">
    <property type="entry name" value="DUF4142"/>
    <property type="match status" value="1"/>
</dbReference>
<dbReference type="Gene3D" id="1.20.1260.10">
    <property type="match status" value="1"/>
</dbReference>
<proteinExistence type="predicted"/>
<dbReference type="HOGENOM" id="CLU_079636_4_0_5"/>
<dbReference type="SMR" id="Q9A2J8"/>
<evidence type="ECO:0000313" key="4">
    <source>
        <dbReference type="Proteomes" id="UP000001816"/>
    </source>
</evidence>
<dbReference type="PIR" id="A87691">
    <property type="entry name" value="A87691"/>
</dbReference>
<gene>
    <name evidence="3" type="ordered locus">CC_3563</name>
</gene>
<evidence type="ECO:0000313" key="3">
    <source>
        <dbReference type="EMBL" id="AAK25525.1"/>
    </source>
</evidence>
<dbReference type="AlphaFoldDB" id="Q9A2J8"/>
<dbReference type="InterPro" id="IPR012347">
    <property type="entry name" value="Ferritin-like"/>
</dbReference>
<evidence type="ECO:0000256" key="1">
    <source>
        <dbReference type="SAM" id="MobiDB-lite"/>
    </source>
</evidence>
<dbReference type="PATRIC" id="fig|190650.5.peg.3567"/>
<evidence type="ECO:0000259" key="2">
    <source>
        <dbReference type="Pfam" id="PF13628"/>
    </source>
</evidence>
<organism evidence="3 4">
    <name type="scientific">Caulobacter vibrioides (strain ATCC 19089 / CIP 103742 / CB 15)</name>
    <name type="common">Caulobacter crescentus</name>
    <dbReference type="NCBI Taxonomy" id="190650"/>
    <lineage>
        <taxon>Bacteria</taxon>
        <taxon>Pseudomonadati</taxon>
        <taxon>Pseudomonadota</taxon>
        <taxon>Alphaproteobacteria</taxon>
        <taxon>Caulobacterales</taxon>
        <taxon>Caulobacteraceae</taxon>
        <taxon>Caulobacter</taxon>
    </lineage>
</organism>
<name>Q9A2J8_CAUVC</name>
<reference evidence="3 4" key="1">
    <citation type="journal article" date="2001" name="Proc. Natl. Acad. Sci. U.S.A.">
        <title>Complete genome sequence of Caulobacter crescentus.</title>
        <authorList>
            <person name="Nierman W.C."/>
            <person name="Feldblyum T.V."/>
            <person name="Laub M.T."/>
            <person name="Paulsen I.T."/>
            <person name="Nelson K.E."/>
            <person name="Eisen J.A."/>
            <person name="Heidelberg J.F."/>
            <person name="Alley M.R."/>
            <person name="Ohta N."/>
            <person name="Maddock J.R."/>
            <person name="Potocka I."/>
            <person name="Nelson W.C."/>
            <person name="Newton A."/>
            <person name="Stephens C."/>
            <person name="Phadke N.D."/>
            <person name="Ely B."/>
            <person name="DeBoy R.T."/>
            <person name="Dodson R.J."/>
            <person name="Durkin A.S."/>
            <person name="Gwinn M.L."/>
            <person name="Haft D.H."/>
            <person name="Kolonay J.F."/>
            <person name="Smit J."/>
            <person name="Craven M.B."/>
            <person name="Khouri H."/>
            <person name="Shetty J."/>
            <person name="Berry K."/>
            <person name="Utterback T."/>
            <person name="Tran K."/>
            <person name="Wolf A."/>
            <person name="Vamathevan J."/>
            <person name="Ermolaeva M."/>
            <person name="White O."/>
            <person name="Salzberg S.L."/>
            <person name="Venter J.C."/>
            <person name="Shapiro L."/>
            <person name="Fraser C.M."/>
        </authorList>
    </citation>
    <scope>NUCLEOTIDE SEQUENCE [LARGE SCALE GENOMIC DNA]</scope>
    <source>
        <strain evidence="4">ATCC 19089 / CB15</strain>
    </source>
</reference>
<dbReference type="PANTHER" id="PTHR38593:SF1">
    <property type="entry name" value="BLR2558 PROTEIN"/>
    <property type="match status" value="1"/>
</dbReference>
<dbReference type="BioCyc" id="CAULO:CC3563-MONOMER"/>
<dbReference type="InterPro" id="IPR025419">
    <property type="entry name" value="DUF4142"/>
</dbReference>
<dbReference type="KEGG" id="ccr:CC_3563"/>
<keyword evidence="4" id="KW-1185">Reference proteome</keyword>
<feature type="region of interest" description="Disordered" evidence="1">
    <location>
        <begin position="50"/>
        <end position="70"/>
    </location>
</feature>
<dbReference type="eggNOG" id="COG3652">
    <property type="taxonomic scope" value="Bacteria"/>
</dbReference>
<dbReference type="PANTHER" id="PTHR38593">
    <property type="entry name" value="BLR2558 PROTEIN"/>
    <property type="match status" value="1"/>
</dbReference>
<dbReference type="EnsemblBacteria" id="AAK25525">
    <property type="protein sequence ID" value="AAK25525"/>
    <property type="gene ID" value="CC_3563"/>
</dbReference>
<dbReference type="STRING" id="190650.CC_3563"/>